<keyword evidence="2" id="KW-1185">Reference proteome</keyword>
<dbReference type="Proteomes" id="UP000024404">
    <property type="component" value="Unassembled WGS sequence"/>
</dbReference>
<reference evidence="2" key="1">
    <citation type="submission" date="2013-10" db="EMBL/GenBank/DDBJ databases">
        <title>Genome sequencing of Onchocerca volvulus.</title>
        <authorList>
            <person name="Cotton J."/>
            <person name="Tsai J."/>
            <person name="Stanley E."/>
            <person name="Tracey A."/>
            <person name="Holroyd N."/>
            <person name="Lustigman S."/>
            <person name="Berriman M."/>
        </authorList>
    </citation>
    <scope>NUCLEOTIDE SEQUENCE</scope>
</reference>
<dbReference type="OMA" id="FEFCTLT"/>
<sequence>MLELKVSRCCKLNDEQQLSAILFIGKSCDNNEYIAVVIVNDTLSSSYTAIYDEKSWKTLREEGEFNTDEEFFAELADQKNTLSMERSECVQLKWIRLDEDGLTFEFCTLTLNLDTTWIYDIVDALLKERNIYRDNTIKGDIMVAGMERRLELLGKRVEEMDDYRRNLSNTLISKFVVIQNEKINS</sequence>
<dbReference type="AlphaFoldDB" id="A0A8R1U3S1"/>
<organism evidence="1 2">
    <name type="scientific">Onchocerca volvulus</name>
    <dbReference type="NCBI Taxonomy" id="6282"/>
    <lineage>
        <taxon>Eukaryota</taxon>
        <taxon>Metazoa</taxon>
        <taxon>Ecdysozoa</taxon>
        <taxon>Nematoda</taxon>
        <taxon>Chromadorea</taxon>
        <taxon>Rhabditida</taxon>
        <taxon>Spirurina</taxon>
        <taxon>Spiruromorpha</taxon>
        <taxon>Filarioidea</taxon>
        <taxon>Onchocercidae</taxon>
        <taxon>Onchocerca</taxon>
    </lineage>
</organism>
<dbReference type="EnsemblMetazoa" id="OVOC9537.1">
    <property type="protein sequence ID" value="OVOC9537.1"/>
    <property type="gene ID" value="WBGene00246346"/>
</dbReference>
<evidence type="ECO:0000313" key="1">
    <source>
        <dbReference type="EnsemblMetazoa" id="OVOC9537.1"/>
    </source>
</evidence>
<proteinExistence type="predicted"/>
<accession>A0A8R1U3S1</accession>
<evidence type="ECO:0000313" key="2">
    <source>
        <dbReference type="Proteomes" id="UP000024404"/>
    </source>
</evidence>
<dbReference type="EMBL" id="CMVM020000283">
    <property type="status" value="NOT_ANNOTATED_CDS"/>
    <property type="molecule type" value="Genomic_DNA"/>
</dbReference>
<reference evidence="1" key="2">
    <citation type="submission" date="2022-06" db="UniProtKB">
        <authorList>
            <consortium name="EnsemblMetazoa"/>
        </authorList>
    </citation>
    <scope>IDENTIFICATION</scope>
</reference>
<name>A0A8R1U3S1_ONCVO</name>
<protein>
    <submittedName>
        <fullName evidence="1">Uncharacterized protein</fullName>
    </submittedName>
</protein>